<organism evidence="5 6">
    <name type="scientific">Agrobacterium deltaense Zutra 3/1</name>
    <dbReference type="NCBI Taxonomy" id="1183427"/>
    <lineage>
        <taxon>Bacteria</taxon>
        <taxon>Pseudomonadati</taxon>
        <taxon>Pseudomonadota</taxon>
        <taxon>Alphaproteobacteria</taxon>
        <taxon>Hyphomicrobiales</taxon>
        <taxon>Rhizobiaceae</taxon>
        <taxon>Rhizobium/Agrobacterium group</taxon>
        <taxon>Agrobacterium</taxon>
    </lineage>
</organism>
<evidence type="ECO:0000256" key="1">
    <source>
        <dbReference type="ARBA" id="ARBA00006512"/>
    </source>
</evidence>
<dbReference type="NCBIfam" id="NF010404">
    <property type="entry name" value="PRK13830.1"/>
    <property type="match status" value="1"/>
</dbReference>
<dbReference type="InterPro" id="IPR051162">
    <property type="entry name" value="T4SS_component"/>
</dbReference>
<feature type="domain" description="AAA+ ATPase" evidence="4">
    <location>
        <begin position="455"/>
        <end position="712"/>
    </location>
</feature>
<dbReference type="InterPro" id="IPR004346">
    <property type="entry name" value="CagE_TrbE_VirB"/>
</dbReference>
<dbReference type="GO" id="GO:0005524">
    <property type="term" value="F:ATP binding"/>
    <property type="evidence" value="ECO:0007669"/>
    <property type="project" value="UniProtKB-KW"/>
</dbReference>
<dbReference type="PANTHER" id="PTHR30121">
    <property type="entry name" value="UNCHARACTERIZED PROTEIN YJGR-RELATED"/>
    <property type="match status" value="1"/>
</dbReference>
<evidence type="ECO:0000256" key="2">
    <source>
        <dbReference type="ARBA" id="ARBA00022741"/>
    </source>
</evidence>
<dbReference type="Pfam" id="PF03135">
    <property type="entry name" value="CagE_TrbE_VirB"/>
    <property type="match status" value="1"/>
</dbReference>
<dbReference type="InterPro" id="IPR027417">
    <property type="entry name" value="P-loop_NTPase"/>
</dbReference>
<evidence type="ECO:0000313" key="5">
    <source>
        <dbReference type="EMBL" id="CUX61894.1"/>
    </source>
</evidence>
<name>A0A1S7S3K2_9HYPH</name>
<dbReference type="CDD" id="cd01127">
    <property type="entry name" value="TrwB_TraG_TraD_VirD4"/>
    <property type="match status" value="1"/>
</dbReference>
<reference evidence="5 6" key="1">
    <citation type="submission" date="2016-01" db="EMBL/GenBank/DDBJ databases">
        <authorList>
            <person name="Oliw E.H."/>
        </authorList>
    </citation>
    <scope>NUCLEOTIDE SEQUENCE [LARGE SCALE GENOMIC DNA]</scope>
    <source>
        <strain evidence="5 6">Zutra 3-1</strain>
    </source>
</reference>
<sequence>MVALKTFRHSGPSFADLVPYAGLVDNGVILLKDGSLMAGWYFAGPDSESSTDAERNEVSRQINAILSRLGSGWMIQVEAVRVPTGDYPAEDDCHFPDPVTRAIDAERRAHFQKEKGHFESRHALILTWRPPEPRRSGLTRYVYSDAASRSATHADKALESFLTSIREVEQYLANVVSIRRMMTRETQTSGGFRVARYDELFQFIRFCITGENHPVRLPEIPMYLDWLVTAELQHGLTPLVESRFLGVVAIDGLPAESWPGILNSLDLMPLTYRWSSRFVFLDAEEARAKLERTRKKWQQKVRPFFDQLFQTQSRSVDQDAMMMVAETEDAIAEASSQLVAYGYYTPVIVIFGEQQAHLQEKCEAVRRLIQAEGFGARIETLNATDAFLGSLPGVSYANIREPLINTRNLADLIPLNSVWSGSPTAPCPFYPPGSPPLMQVASGSTPFRLNLHVDDVGHTLIFGPTGSGKSTLLALIAAQFRRYSQAQLFAFDKGGSMLPLTLGLNGDHYQIGGDIGPAGEGRALAFCPLAELSTDGDRAWATEWIETLVALQGVTITPDYRNAISRQIGLMAESRGRSLSDFVSGVQMREIKDALHHYTVDGPMGQLLDAEEDGLALGAFQCFEIEELMNMGERNLVPVLTYLFRRIEKRLSGAPSLIILDEAWLMLGHPVFRDKIREWLKVLRKANCAVVLATQSISDAERSGIIDVLKESCPTKICLPNGAAREPGTREFYERIGFNERQIEIVATALPKREYYVVSPEGRRLFDMALGPVALSFVGASGKEDLKRIRALHSEHGAAWPLHWLQQRGIAYAETLFPVE</sequence>
<dbReference type="InterPro" id="IPR018145">
    <property type="entry name" value="CagE_TrbE_VirB_cntrl_dom"/>
</dbReference>
<dbReference type="Proteomes" id="UP000191987">
    <property type="component" value="Unassembled WGS sequence"/>
</dbReference>
<dbReference type="SUPFAM" id="SSF52540">
    <property type="entry name" value="P-loop containing nucleoside triphosphate hydrolases"/>
    <property type="match status" value="1"/>
</dbReference>
<dbReference type="NCBIfam" id="TIGR00929">
    <property type="entry name" value="VirB4_CagE"/>
    <property type="match status" value="1"/>
</dbReference>
<comment type="similarity">
    <text evidence="1">Belongs to the TrbE/VirB4 family.</text>
</comment>
<protein>
    <submittedName>
        <fullName evidence="5">Conjugal transfer protein TrbE</fullName>
    </submittedName>
</protein>
<evidence type="ECO:0000313" key="6">
    <source>
        <dbReference type="Proteomes" id="UP000191987"/>
    </source>
</evidence>
<dbReference type="SMART" id="SM00382">
    <property type="entry name" value="AAA"/>
    <property type="match status" value="1"/>
</dbReference>
<dbReference type="PANTHER" id="PTHR30121:SF12">
    <property type="entry name" value="TYPE IV SECRETION SYSTEM PROTEIN CAGE"/>
    <property type="match status" value="1"/>
</dbReference>
<dbReference type="InterPro" id="IPR003593">
    <property type="entry name" value="AAA+_ATPase"/>
</dbReference>
<accession>A0A1S7S3K2</accession>
<dbReference type="CDD" id="cd00267">
    <property type="entry name" value="ABC_ATPase"/>
    <property type="match status" value="1"/>
</dbReference>
<evidence type="ECO:0000256" key="3">
    <source>
        <dbReference type="ARBA" id="ARBA00022840"/>
    </source>
</evidence>
<dbReference type="Gene3D" id="3.40.50.300">
    <property type="entry name" value="P-loop containing nucleotide triphosphate hydrolases"/>
    <property type="match status" value="2"/>
</dbReference>
<dbReference type="RefSeq" id="WP_080821205.1">
    <property type="nucleotide sequence ID" value="NZ_LT009750.1"/>
</dbReference>
<dbReference type="AlphaFoldDB" id="A0A1S7S3K2"/>
<gene>
    <name evidence="5" type="primary">trbE</name>
    <name evidence="5" type="ORF">AGR7C_pAt0132</name>
</gene>
<dbReference type="EMBL" id="FBWG01000049">
    <property type="protein sequence ID" value="CUX61894.1"/>
    <property type="molecule type" value="Genomic_DNA"/>
</dbReference>
<keyword evidence="3" id="KW-0067">ATP-binding</keyword>
<evidence type="ECO:0000259" key="4">
    <source>
        <dbReference type="SMART" id="SM00382"/>
    </source>
</evidence>
<proteinExistence type="inferred from homology"/>
<keyword evidence="2" id="KW-0547">Nucleotide-binding</keyword>